<dbReference type="Pfam" id="PF00271">
    <property type="entry name" value="Helicase_C"/>
    <property type="match status" value="1"/>
</dbReference>
<evidence type="ECO:0000259" key="9">
    <source>
        <dbReference type="PROSITE" id="PS51192"/>
    </source>
</evidence>
<dbReference type="PANTHER" id="PTHR18934">
    <property type="entry name" value="ATP-DEPENDENT RNA HELICASE"/>
    <property type="match status" value="1"/>
</dbReference>
<evidence type="ECO:0000256" key="8">
    <source>
        <dbReference type="SAM" id="MobiDB-lite"/>
    </source>
</evidence>
<keyword evidence="4" id="KW-0378">Hydrolase</keyword>
<feature type="compositionally biased region" description="Basic and acidic residues" evidence="8">
    <location>
        <begin position="18"/>
        <end position="34"/>
    </location>
</feature>
<keyword evidence="3" id="KW-0547">Nucleotide-binding</keyword>
<dbReference type="InterPro" id="IPR011709">
    <property type="entry name" value="DEAD-box_helicase_OB_fold"/>
</dbReference>
<evidence type="ECO:0000256" key="1">
    <source>
        <dbReference type="ARBA" id="ARBA00008792"/>
    </source>
</evidence>
<sequence>MRKREKSINCGLSKKTRRQLEGVKRRRKERSDRSNVLNRLEHNKISDKEFSEYKSFFSTPKSNEKMSIKLQTKENVNNLKGIERIDKYAEKMARLRQEIDDNLLNETKSNSDPDSESLSIVDSESELALQGKNNVSKLENLISPEKTRENKNLNKSVKLSTLSENESQIKLKNGEYLQKECDTIESSNKIINGENQKIDPTENVNNLKMELDENLNFINSLKKINILRDPINEKRRLELPVLQHEFEIVDLIYRHDIVVISGSTGSGKTTQLPQFLYEAGFTSHGKIIGITEPRRIAAVNMCRRVLNEMSTNQHHDTLHVISKKSKLVGYKIRFDSSKNVNTKILFMTDGILLKEMQYDFLLEKFSVIIIDEAHERTINTDLLIGFLVKIVKLRRKRNIPLKVIIMSATLHLNELMSCNLIFPQKNDQMDELPIFEIKSNLFPVQVHFHTVTIENYLVAAFDQVCQINEDFYGTNGHVLIFVTGRREIDFLTNKINKELCSENLLALPLYASLQQTKQDKIFKMSNSKNKRLCVVATNVAETSITINNVKFIIDTGKVKEKVYNKISGISHFSVNWISKASALQRTGRAGRTCPGICFRLYSSSVFENDFKDFTVPQILSVQIDELVLYLKSLNILHVDKFPFVTAPDRVAIKNSEKRLGAIGALDKCKNFWQLNSVYKISNVGINIIKIPILPAYARIIYESIGHNLVPQVLVIIGSIVVDNFFEPYPMTFNDDSEEKQKLVKEMRLNIIKNQKNLMGKEYNRYLFGDFYRYLHIFSLIYQENSNRNEICKKYGVRVKAINELFTFYENFILIVGSNFEVNNMQFYLPNNEECLILRKIMLCGFPQNVVRRNNANPSGNFASNFKNVYEMEMNKNVNIHPSSCTFNQNFEYILYSKIDETSKLYIKDIICIDPSWIPIYAVNVCKIVENSNQKPYWCKEKQDVYIRVPSTYGNNNWKLPIVSIKYPLNMERYRWLGYYLLNGLVFSELTTFVNKLILLPIYLTQPFKKIDDKYVNFLRKLIDDEINSKLKLEMKWKTDPIYLLDDYIFIVMMSFYSEVVKKGRNVNEIKPLTICYWKEFMNNPSIMYNLFQNLPKNLRYDSEKVKVIGTPQLMINEIFVTNTQDLDRIKENLIGLPILMKIWVKLDIHSYSPVEMETDLALLIDTSHPYIQCDMEKGLKEIKTCIQKGEKICLTINFEQSIDKWAKLVSPITCCTFTNFKQHRAKLFITNYTKPSQFYQNVVIWNLINPIWLITYPFYKLFRKIRCKDVVIKPKAKIVRRFFFMEDRIVETFK</sequence>
<dbReference type="GO" id="GO:0000462">
    <property type="term" value="P:maturation of SSU-rRNA from tricistronic rRNA transcript (SSU-rRNA, 5.8S rRNA, LSU-rRNA)"/>
    <property type="evidence" value="ECO:0007669"/>
    <property type="project" value="TreeGrafter"/>
</dbReference>
<proteinExistence type="inferred from homology"/>
<evidence type="ECO:0000259" key="10">
    <source>
        <dbReference type="PROSITE" id="PS51194"/>
    </source>
</evidence>
<evidence type="ECO:0000256" key="3">
    <source>
        <dbReference type="ARBA" id="ARBA00022741"/>
    </source>
</evidence>
<dbReference type="InterPro" id="IPR027417">
    <property type="entry name" value="P-loop_NTPase"/>
</dbReference>
<dbReference type="SMART" id="SM00490">
    <property type="entry name" value="HELICc"/>
    <property type="match status" value="1"/>
</dbReference>
<feature type="region of interest" description="Disordered" evidence="8">
    <location>
        <begin position="1"/>
        <end position="34"/>
    </location>
</feature>
<dbReference type="Pfam" id="PF00270">
    <property type="entry name" value="DEAD"/>
    <property type="match status" value="1"/>
</dbReference>
<dbReference type="Gene3D" id="1.20.120.1080">
    <property type="match status" value="1"/>
</dbReference>
<dbReference type="Proteomes" id="UP000078046">
    <property type="component" value="Unassembled WGS sequence"/>
</dbReference>
<dbReference type="EMBL" id="LWCA01000102">
    <property type="protein sequence ID" value="OAF70888.1"/>
    <property type="molecule type" value="Genomic_DNA"/>
</dbReference>
<dbReference type="GO" id="GO:0005730">
    <property type="term" value="C:nucleolus"/>
    <property type="evidence" value="ECO:0007669"/>
    <property type="project" value="TreeGrafter"/>
</dbReference>
<comment type="caution">
    <text evidence="11">The sequence shown here is derived from an EMBL/GenBank/DDBJ whole genome shotgun (WGS) entry which is preliminary data.</text>
</comment>
<accession>A0A177B9B9</accession>
<dbReference type="InterPro" id="IPR011545">
    <property type="entry name" value="DEAD/DEAH_box_helicase_dom"/>
</dbReference>
<dbReference type="GO" id="GO:0005524">
    <property type="term" value="F:ATP binding"/>
    <property type="evidence" value="ECO:0007669"/>
    <property type="project" value="UniProtKB-KW"/>
</dbReference>
<dbReference type="EC" id="3.6.4.13" evidence="2"/>
<feature type="domain" description="Helicase C-terminal" evidence="10">
    <location>
        <begin position="466"/>
        <end position="634"/>
    </location>
</feature>
<organism evidence="11 12">
    <name type="scientific">Intoshia linei</name>
    <dbReference type="NCBI Taxonomy" id="1819745"/>
    <lineage>
        <taxon>Eukaryota</taxon>
        <taxon>Metazoa</taxon>
        <taxon>Spiralia</taxon>
        <taxon>Lophotrochozoa</taxon>
        <taxon>Mesozoa</taxon>
        <taxon>Orthonectida</taxon>
        <taxon>Rhopaluridae</taxon>
        <taxon>Intoshia</taxon>
    </lineage>
</organism>
<dbReference type="SUPFAM" id="SSF52540">
    <property type="entry name" value="P-loop containing nucleoside triphosphate hydrolases"/>
    <property type="match status" value="1"/>
</dbReference>
<dbReference type="OrthoDB" id="10025033at2759"/>
<evidence type="ECO:0000256" key="2">
    <source>
        <dbReference type="ARBA" id="ARBA00012552"/>
    </source>
</evidence>
<dbReference type="PANTHER" id="PTHR18934:SF99">
    <property type="entry name" value="ATP-DEPENDENT RNA HELICASE DHX37-RELATED"/>
    <property type="match status" value="1"/>
</dbReference>
<dbReference type="PROSITE" id="PS51192">
    <property type="entry name" value="HELICASE_ATP_BIND_1"/>
    <property type="match status" value="1"/>
</dbReference>
<dbReference type="GO" id="GO:0016787">
    <property type="term" value="F:hydrolase activity"/>
    <property type="evidence" value="ECO:0007669"/>
    <property type="project" value="UniProtKB-KW"/>
</dbReference>
<dbReference type="SMART" id="SM00487">
    <property type="entry name" value="DEXDc"/>
    <property type="match status" value="1"/>
</dbReference>
<evidence type="ECO:0000256" key="4">
    <source>
        <dbReference type="ARBA" id="ARBA00022801"/>
    </source>
</evidence>
<dbReference type="PROSITE" id="PS00690">
    <property type="entry name" value="DEAH_ATP_HELICASE"/>
    <property type="match status" value="1"/>
</dbReference>
<evidence type="ECO:0000256" key="7">
    <source>
        <dbReference type="ARBA" id="ARBA00047984"/>
    </source>
</evidence>
<protein>
    <recommendedName>
        <fullName evidence="2">RNA helicase</fullName>
        <ecNumber evidence="2">3.6.4.13</ecNumber>
    </recommendedName>
</protein>
<keyword evidence="12" id="KW-1185">Reference proteome</keyword>
<comment type="similarity">
    <text evidence="1">Belongs to the DEAD box helicase family. DEAH subfamily.</text>
</comment>
<dbReference type="InterPro" id="IPR002464">
    <property type="entry name" value="DNA/RNA_helicase_DEAH_CS"/>
</dbReference>
<keyword evidence="5 11" id="KW-0347">Helicase</keyword>
<dbReference type="InterPro" id="IPR014001">
    <property type="entry name" value="Helicase_ATP-bd"/>
</dbReference>
<dbReference type="InterPro" id="IPR056371">
    <property type="entry name" value="DHX37-like_C"/>
</dbReference>
<dbReference type="Gene3D" id="3.40.50.300">
    <property type="entry name" value="P-loop containing nucleotide triphosphate hydrolases"/>
    <property type="match status" value="2"/>
</dbReference>
<reference evidence="11 12" key="1">
    <citation type="submission" date="2016-04" db="EMBL/GenBank/DDBJ databases">
        <title>The genome of Intoshia linei affirms orthonectids as highly simplified spiralians.</title>
        <authorList>
            <person name="Mikhailov K.V."/>
            <person name="Slusarev G.S."/>
            <person name="Nikitin M.A."/>
            <person name="Logacheva M.D."/>
            <person name="Penin A."/>
            <person name="Aleoshin V."/>
            <person name="Panchin Y.V."/>
        </authorList>
    </citation>
    <scope>NUCLEOTIDE SEQUENCE [LARGE SCALE GENOMIC DNA]</scope>
    <source>
        <strain evidence="11">Intl2013</strain>
        <tissue evidence="11">Whole animal</tissue>
    </source>
</reference>
<evidence type="ECO:0000313" key="12">
    <source>
        <dbReference type="Proteomes" id="UP000078046"/>
    </source>
</evidence>
<dbReference type="Pfam" id="PF07717">
    <property type="entry name" value="OB_NTP_bind"/>
    <property type="match status" value="1"/>
</dbReference>
<comment type="catalytic activity">
    <reaction evidence="7">
        <text>ATP + H2O = ADP + phosphate + H(+)</text>
        <dbReference type="Rhea" id="RHEA:13065"/>
        <dbReference type="ChEBI" id="CHEBI:15377"/>
        <dbReference type="ChEBI" id="CHEBI:15378"/>
        <dbReference type="ChEBI" id="CHEBI:30616"/>
        <dbReference type="ChEBI" id="CHEBI:43474"/>
        <dbReference type="ChEBI" id="CHEBI:456216"/>
        <dbReference type="EC" id="3.6.4.13"/>
    </reaction>
</comment>
<dbReference type="GO" id="GO:0003724">
    <property type="term" value="F:RNA helicase activity"/>
    <property type="evidence" value="ECO:0007669"/>
    <property type="project" value="UniProtKB-EC"/>
</dbReference>
<dbReference type="CDD" id="cd18791">
    <property type="entry name" value="SF2_C_RHA"/>
    <property type="match status" value="1"/>
</dbReference>
<gene>
    <name evidence="11" type="ORF">A3Q56_01360</name>
</gene>
<evidence type="ECO:0000313" key="11">
    <source>
        <dbReference type="EMBL" id="OAF70888.1"/>
    </source>
</evidence>
<feature type="domain" description="Helicase ATP-binding" evidence="9">
    <location>
        <begin position="249"/>
        <end position="428"/>
    </location>
</feature>
<evidence type="ECO:0000256" key="5">
    <source>
        <dbReference type="ARBA" id="ARBA00022806"/>
    </source>
</evidence>
<dbReference type="FunFam" id="3.40.50.300:FF:000637">
    <property type="entry name" value="ATP-dependent RNA helicase DHX37/DHR1"/>
    <property type="match status" value="1"/>
</dbReference>
<dbReference type="InterPro" id="IPR001650">
    <property type="entry name" value="Helicase_C-like"/>
</dbReference>
<keyword evidence="6" id="KW-0067">ATP-binding</keyword>
<dbReference type="Pfam" id="PF23362">
    <property type="entry name" value="DHX37_C"/>
    <property type="match status" value="1"/>
</dbReference>
<name>A0A177B9B9_9BILA</name>
<dbReference type="GO" id="GO:0003723">
    <property type="term" value="F:RNA binding"/>
    <property type="evidence" value="ECO:0007669"/>
    <property type="project" value="TreeGrafter"/>
</dbReference>
<dbReference type="PROSITE" id="PS51194">
    <property type="entry name" value="HELICASE_CTER"/>
    <property type="match status" value="1"/>
</dbReference>
<evidence type="ECO:0000256" key="6">
    <source>
        <dbReference type="ARBA" id="ARBA00022840"/>
    </source>
</evidence>